<evidence type="ECO:0000256" key="1">
    <source>
        <dbReference type="SAM" id="Phobius"/>
    </source>
</evidence>
<feature type="transmembrane region" description="Helical" evidence="1">
    <location>
        <begin position="78"/>
        <end position="96"/>
    </location>
</feature>
<organism evidence="2 3">
    <name type="scientific">Sapientia aquatica</name>
    <dbReference type="NCBI Taxonomy" id="1549640"/>
    <lineage>
        <taxon>Bacteria</taxon>
        <taxon>Pseudomonadati</taxon>
        <taxon>Pseudomonadota</taxon>
        <taxon>Betaproteobacteria</taxon>
        <taxon>Burkholderiales</taxon>
        <taxon>Oxalobacteraceae</taxon>
        <taxon>Sapientia</taxon>
    </lineage>
</organism>
<dbReference type="Proteomes" id="UP000294829">
    <property type="component" value="Unassembled WGS sequence"/>
</dbReference>
<gene>
    <name evidence="2" type="ORF">E2I14_17290</name>
</gene>
<sequence>MRRAISNLLIFVGTCVYAFLLYIATVEWNQDISIHESRFEEMRFIVGASFAAGLPPLIVAISCLLFSKSTGQTVKSVLIVLVFVVFHWITLVFVAHGTVFEYLPLSLIEFVASILVAVNRRRILTPITTELRQ</sequence>
<dbReference type="AlphaFoldDB" id="A0A4R5VRS8"/>
<keyword evidence="1" id="KW-0472">Membrane</keyword>
<name>A0A4R5VRS8_9BURK</name>
<feature type="transmembrane region" description="Helical" evidence="1">
    <location>
        <begin position="44"/>
        <end position="66"/>
    </location>
</feature>
<keyword evidence="1" id="KW-0812">Transmembrane</keyword>
<reference evidence="2 3" key="1">
    <citation type="submission" date="2019-03" db="EMBL/GenBank/DDBJ databases">
        <title>Sapientia aquatica gen. nov., sp. nov., isolated from a crater lake.</title>
        <authorList>
            <person name="Felfoldi T."/>
            <person name="Szabo A."/>
            <person name="Toth E."/>
            <person name="Schumann P."/>
            <person name="Keki Z."/>
            <person name="Marialigeti K."/>
            <person name="Mathe I."/>
        </authorList>
    </citation>
    <scope>NUCLEOTIDE SEQUENCE [LARGE SCALE GENOMIC DNA]</scope>
    <source>
        <strain evidence="2 3">SA-152</strain>
    </source>
</reference>
<keyword evidence="3" id="KW-1185">Reference proteome</keyword>
<evidence type="ECO:0000313" key="2">
    <source>
        <dbReference type="EMBL" id="TDK61335.1"/>
    </source>
</evidence>
<proteinExistence type="predicted"/>
<dbReference type="EMBL" id="SMYL01000013">
    <property type="protein sequence ID" value="TDK61335.1"/>
    <property type="molecule type" value="Genomic_DNA"/>
</dbReference>
<keyword evidence="1" id="KW-1133">Transmembrane helix</keyword>
<comment type="caution">
    <text evidence="2">The sequence shown here is derived from an EMBL/GenBank/DDBJ whole genome shotgun (WGS) entry which is preliminary data.</text>
</comment>
<protein>
    <submittedName>
        <fullName evidence="2">Uncharacterized protein</fullName>
    </submittedName>
</protein>
<accession>A0A4R5VRS8</accession>
<evidence type="ECO:0000313" key="3">
    <source>
        <dbReference type="Proteomes" id="UP000294829"/>
    </source>
</evidence>
<feature type="transmembrane region" description="Helical" evidence="1">
    <location>
        <begin position="7"/>
        <end position="24"/>
    </location>
</feature>